<evidence type="ECO:0000313" key="2">
    <source>
        <dbReference type="EMBL" id="EGF77427.1"/>
    </source>
</evidence>
<dbReference type="EMBL" id="GL882892">
    <property type="protein sequence ID" value="EGF77427.1"/>
    <property type="molecule type" value="Genomic_DNA"/>
</dbReference>
<dbReference type="Proteomes" id="UP000007241">
    <property type="component" value="Unassembled WGS sequence"/>
</dbReference>
<organism evidence="2 3">
    <name type="scientific">Batrachochytrium dendrobatidis (strain JAM81 / FGSC 10211)</name>
    <name type="common">Frog chytrid fungus</name>
    <dbReference type="NCBI Taxonomy" id="684364"/>
    <lineage>
        <taxon>Eukaryota</taxon>
        <taxon>Fungi</taxon>
        <taxon>Fungi incertae sedis</taxon>
        <taxon>Chytridiomycota</taxon>
        <taxon>Chytridiomycota incertae sedis</taxon>
        <taxon>Chytridiomycetes</taxon>
        <taxon>Rhizophydiales</taxon>
        <taxon>Rhizophydiales incertae sedis</taxon>
        <taxon>Batrachochytrium</taxon>
    </lineage>
</organism>
<keyword evidence="3" id="KW-1185">Reference proteome</keyword>
<dbReference type="OMA" id="LLICHSG"/>
<evidence type="ECO:0000313" key="3">
    <source>
        <dbReference type="Proteomes" id="UP000007241"/>
    </source>
</evidence>
<feature type="compositionally biased region" description="Polar residues" evidence="1">
    <location>
        <begin position="32"/>
        <end position="41"/>
    </location>
</feature>
<evidence type="ECO:0000256" key="1">
    <source>
        <dbReference type="SAM" id="MobiDB-lite"/>
    </source>
</evidence>
<gene>
    <name evidence="2" type="ORF">BATDEDRAFT_91660</name>
</gene>
<dbReference type="AlphaFoldDB" id="F4PBE0"/>
<dbReference type="PANTHER" id="PTHR28457:SF1">
    <property type="entry name" value="CILIA- AND FLAGELLA-ASSOCIATED PROTEIN 119"/>
    <property type="match status" value="1"/>
</dbReference>
<sequence>MKKTTSNQPVPPRPTTKVIAASIKEKRPASGGLSSRSTVSELRSIGKPKAAKGGKLRDAEDATDETVEAGPKEGDASLSWLYLTQENIDELKACEPDDELGKLAQIIGMPLWKDDIQCSILMSFYYSNYYFSKENKFSPIQISVFFSIMKLTLDKSLEKSLTHTQTLSEFKKLLFDSLAEPSSPAILANSTNQIEDPTSSIFEPAECKLIIDYAMTTLFQHFKLFHYVFNNDQEKQEVSWPVALEIPFSALPLSDADTFEVHEAEKAAREQTKAGILDVKGLSYTPDILGVLPPDELKQTALENISELLEGLSGDFDRMLLDQRQRFLNQISKLSTTKE</sequence>
<accession>F4PBE0</accession>
<name>F4PBE0_BATDJ</name>
<dbReference type="Pfam" id="PF14769">
    <property type="entry name" value="CLAMP"/>
    <property type="match status" value="1"/>
</dbReference>
<dbReference type="PANTHER" id="PTHR28457">
    <property type="entry name" value="COILED-COIL DOMAIN-CONTAINING PROTEIN 189"/>
    <property type="match status" value="1"/>
</dbReference>
<dbReference type="InterPro" id="IPR032727">
    <property type="entry name" value="CLAMP"/>
</dbReference>
<proteinExistence type="predicted"/>
<dbReference type="OrthoDB" id="2126027at2759"/>
<dbReference type="HOGENOM" id="CLU_818844_0_0_1"/>
<reference evidence="2 3" key="1">
    <citation type="submission" date="2009-12" db="EMBL/GenBank/DDBJ databases">
        <title>The draft genome of Batrachochytrium dendrobatidis.</title>
        <authorList>
            <consortium name="US DOE Joint Genome Institute (JGI-PGF)"/>
            <person name="Kuo A."/>
            <person name="Salamov A."/>
            <person name="Schmutz J."/>
            <person name="Lucas S."/>
            <person name="Pitluck S."/>
            <person name="Rosenblum E."/>
            <person name="Stajich J."/>
            <person name="Eisen M."/>
            <person name="Grigoriev I.V."/>
        </authorList>
    </citation>
    <scope>NUCLEOTIDE SEQUENCE [LARGE SCALE GENOMIC DNA]</scope>
    <source>
        <strain evidence="3">JAM81 / FGSC 10211</strain>
    </source>
</reference>
<dbReference type="RefSeq" id="XP_006682074.1">
    <property type="nucleotide sequence ID" value="XM_006682011.1"/>
</dbReference>
<dbReference type="InParanoid" id="F4PBE0"/>
<protein>
    <submittedName>
        <fullName evidence="2">Uncharacterized protein</fullName>
    </submittedName>
</protein>
<dbReference type="GeneID" id="18244344"/>
<feature type="region of interest" description="Disordered" evidence="1">
    <location>
        <begin position="23"/>
        <end position="72"/>
    </location>
</feature>
<dbReference type="STRING" id="684364.F4PBE0"/>